<feature type="repeat" description="ANK" evidence="12">
    <location>
        <begin position="246"/>
        <end position="278"/>
    </location>
</feature>
<feature type="region of interest" description="Disordered" evidence="14">
    <location>
        <begin position="1"/>
        <end position="64"/>
    </location>
</feature>
<evidence type="ECO:0000256" key="11">
    <source>
        <dbReference type="ARBA" id="ARBA00023303"/>
    </source>
</evidence>
<evidence type="ECO:0000256" key="8">
    <source>
        <dbReference type="ARBA" id="ARBA00023065"/>
    </source>
</evidence>
<evidence type="ECO:0000256" key="4">
    <source>
        <dbReference type="ARBA" id="ARBA00022692"/>
    </source>
</evidence>
<keyword evidence="10" id="KW-0325">Glycoprotein</keyword>
<feature type="repeat" description="ANK" evidence="12">
    <location>
        <begin position="349"/>
        <end position="381"/>
    </location>
</feature>
<gene>
    <name evidence="18" type="primary">LOC116286531</name>
</gene>
<feature type="repeat" description="ANK" evidence="12">
    <location>
        <begin position="105"/>
        <end position="137"/>
    </location>
</feature>
<feature type="transmembrane region" description="Helical" evidence="15">
    <location>
        <begin position="773"/>
        <end position="792"/>
    </location>
</feature>
<reference evidence="18" key="1">
    <citation type="submission" date="2025-08" db="UniProtKB">
        <authorList>
            <consortium name="RefSeq"/>
        </authorList>
    </citation>
    <scope>IDENTIFICATION</scope>
</reference>
<evidence type="ECO:0000256" key="10">
    <source>
        <dbReference type="ARBA" id="ARBA00023180"/>
    </source>
</evidence>
<feature type="transmembrane region" description="Helical" evidence="15">
    <location>
        <begin position="706"/>
        <end position="724"/>
    </location>
</feature>
<feature type="repeat" description="ANK" evidence="12">
    <location>
        <begin position="450"/>
        <end position="475"/>
    </location>
</feature>
<keyword evidence="8" id="KW-0406">Ion transport</keyword>
<dbReference type="Pfam" id="PF12796">
    <property type="entry name" value="Ank_2"/>
    <property type="match status" value="3"/>
</dbReference>
<dbReference type="SMART" id="SM00248">
    <property type="entry name" value="ANK"/>
    <property type="match status" value="14"/>
</dbReference>
<dbReference type="PRINTS" id="PR01415">
    <property type="entry name" value="ANKYRIN"/>
</dbReference>
<keyword evidence="5" id="KW-0677">Repeat</keyword>
<evidence type="ECO:0000313" key="17">
    <source>
        <dbReference type="Proteomes" id="UP000515163"/>
    </source>
</evidence>
<evidence type="ECO:0000256" key="12">
    <source>
        <dbReference type="PROSITE-ProRule" id="PRU00023"/>
    </source>
</evidence>
<sequence length="1117" mass="125615">MSQKSKLVNDNGSISLNNMELTQNGEVNEGLDVKYEERQRKLTRISMGSDSEEPKSNELEELEEDNDVYKSKAQKLNEAVMTGNVDALSRLLEQKSIDVNMPDSYGRAPLHNAILRSDVRMVEMLLEANADINLKDDREDTPMHFAARSGNTKMIKVLLSHPECDVNVKGSSLNSPLHLAACQNRPALCKLLVERGAKINSQEENGKTPLGRAVETGANESAQYLLQYMTNEGMDIMEQLYDADYDGTTLLHLAVDSGFLEVVKLCVEYGAIIRQPRRKDRMTAFHLACEQGSVNIVKFLVEKDNTIAKILLVDSEWTTPLHKTARSNSHGIAEILIDNGAEINARDINNSTPLMAAAKTGATETVQLLMVKGADPTVKDVDGKTAVFNGIGHSKITEILLQDPVLAPLLTEKDNSGHTVAHYAAMKNDVKSMALFLKHNKAVASVTSDSLDTPLHVAAQYGNHEVIRVLIEKQAGKLINAQNNRSRTALHLACRGGHYRAAMLLLQNSAGVEKDQSGRTPLHEAAKNGAKKVVEMIVEKHIHCLNYVDEDKNTALHLAVIHCRAPIISFLLSLPRQEILKNSSNQNILDAAMCIENPIGAMTIAEHPRWREVLESCTTGVHKIFKLMVTKMPDVAERLLDNCIETEGDKSNQEYKIRYDLGILLRKRDPNDKSSLEILQHIADNRCEKCLTHRVSFIALCEKWNSYGWIAFLLNICCVLIYLIPMTVFHSFLKNNDETYCSDRINYTASGSIVYLDVQTCVRRHMDMQIYQIVLVVVIVVLHLTVTLFRMYRQKLAWLTSPTNIIELVAYLAALISLLPTCECKWGIQKEAAATGLFFGWINLIMYLQRLPFYGKYVIMLYRMFITLIKVLLLFGLFVFAFGTTFHQMLTEEPFNDLSTTMMNMFIMTLGEINYVDVFMPWNKLYYPFLANLVVVMFCLTMPIILMNMLVGLSVGDIDKIEQTALIDRYVLQVTLLNSIENSLPSWVLKRIQKKVVTIYPNKRPFRSVIFDALIGFGKVEEIEEEKNEEVEDLADSVKELHYKVEEHAQTMDEMKVMLKEMLDMMKQVELEKKVKVKRESIAVPALSISGLTGSLGSAFSFGLGGTKKTEAEDTKA</sequence>
<dbReference type="PANTHER" id="PTHR47143">
    <property type="entry name" value="TRANSIENT RECEPTOR POTENTIAL CATION CHANNEL PROTEIN PAINLESS"/>
    <property type="match status" value="1"/>
</dbReference>
<dbReference type="KEGG" id="aten:116286531"/>
<keyword evidence="2" id="KW-0813">Transport</keyword>
<evidence type="ECO:0000256" key="7">
    <source>
        <dbReference type="ARBA" id="ARBA00023043"/>
    </source>
</evidence>
<feature type="transmembrane region" description="Helical" evidence="15">
    <location>
        <begin position="798"/>
        <end position="819"/>
    </location>
</feature>
<dbReference type="GO" id="GO:0005216">
    <property type="term" value="F:monoatomic ion channel activity"/>
    <property type="evidence" value="ECO:0007669"/>
    <property type="project" value="InterPro"/>
</dbReference>
<dbReference type="PANTHER" id="PTHR47143:SF1">
    <property type="entry name" value="ION_TRANS DOMAIN-CONTAINING PROTEIN"/>
    <property type="match status" value="1"/>
</dbReference>
<keyword evidence="17" id="KW-1185">Reference proteome</keyword>
<feature type="compositionally biased region" description="Basic and acidic residues" evidence="14">
    <location>
        <begin position="31"/>
        <end position="40"/>
    </location>
</feature>
<accession>A0A6P8H925</accession>
<feature type="transmembrane region" description="Helical" evidence="15">
    <location>
        <begin position="831"/>
        <end position="848"/>
    </location>
</feature>
<evidence type="ECO:0000259" key="16">
    <source>
        <dbReference type="Pfam" id="PF00520"/>
    </source>
</evidence>
<evidence type="ECO:0000256" key="14">
    <source>
        <dbReference type="SAM" id="MobiDB-lite"/>
    </source>
</evidence>
<feature type="transmembrane region" description="Helical" evidence="15">
    <location>
        <begin position="860"/>
        <end position="883"/>
    </location>
</feature>
<feature type="repeat" description="ANK" evidence="12">
    <location>
        <begin position="138"/>
        <end position="161"/>
    </location>
</feature>
<dbReference type="Pfam" id="PF13637">
    <property type="entry name" value="Ank_4"/>
    <property type="match status" value="1"/>
</dbReference>
<feature type="transmembrane region" description="Helical" evidence="15">
    <location>
        <begin position="925"/>
        <end position="951"/>
    </location>
</feature>
<name>A0A6P8H925_ACTTE</name>
<comment type="subcellular location">
    <subcellularLocation>
        <location evidence="1">Membrane</location>
        <topology evidence="1">Multi-pass membrane protein</topology>
    </subcellularLocation>
</comment>
<dbReference type="Proteomes" id="UP000515163">
    <property type="component" value="Unplaced"/>
</dbReference>
<keyword evidence="6 15" id="KW-1133">Transmembrane helix</keyword>
<dbReference type="GO" id="GO:1902495">
    <property type="term" value="C:transmembrane transporter complex"/>
    <property type="evidence" value="ECO:0007669"/>
    <property type="project" value="TreeGrafter"/>
</dbReference>
<feature type="repeat" description="ANK" evidence="12">
    <location>
        <begin position="316"/>
        <end position="348"/>
    </location>
</feature>
<dbReference type="PROSITE" id="PS50088">
    <property type="entry name" value="ANK_REPEAT"/>
    <property type="match status" value="9"/>
</dbReference>
<evidence type="ECO:0000256" key="15">
    <source>
        <dbReference type="SAM" id="Phobius"/>
    </source>
</evidence>
<dbReference type="PROSITE" id="PS50297">
    <property type="entry name" value="ANK_REP_REGION"/>
    <property type="match status" value="9"/>
</dbReference>
<evidence type="ECO:0000256" key="1">
    <source>
        <dbReference type="ARBA" id="ARBA00004141"/>
    </source>
</evidence>
<evidence type="ECO:0000256" key="2">
    <source>
        <dbReference type="ARBA" id="ARBA00022448"/>
    </source>
</evidence>
<dbReference type="Pfam" id="PF13857">
    <property type="entry name" value="Ank_5"/>
    <property type="match status" value="1"/>
</dbReference>
<proteinExistence type="predicted"/>
<dbReference type="Gene3D" id="1.25.40.20">
    <property type="entry name" value="Ankyrin repeat-containing domain"/>
    <property type="match status" value="3"/>
</dbReference>
<keyword evidence="13" id="KW-0175">Coiled coil</keyword>
<dbReference type="SUPFAM" id="SSF48403">
    <property type="entry name" value="Ankyrin repeat"/>
    <property type="match status" value="2"/>
</dbReference>
<feature type="coiled-coil region" evidence="13">
    <location>
        <begin position="1020"/>
        <end position="1072"/>
    </location>
</feature>
<keyword evidence="4 15" id="KW-0812">Transmembrane</keyword>
<keyword evidence="3" id="KW-0716">Sensory transduction</keyword>
<dbReference type="InterPro" id="IPR052076">
    <property type="entry name" value="TRP_cation_channel"/>
</dbReference>
<evidence type="ECO:0000256" key="6">
    <source>
        <dbReference type="ARBA" id="ARBA00022989"/>
    </source>
</evidence>
<dbReference type="InterPro" id="IPR002110">
    <property type="entry name" value="Ankyrin_rpt"/>
</dbReference>
<dbReference type="AlphaFoldDB" id="A0A6P8H925"/>
<feature type="compositionally biased region" description="Polar residues" evidence="14">
    <location>
        <begin position="1"/>
        <end position="26"/>
    </location>
</feature>
<feature type="domain" description="Ion transport" evidence="16">
    <location>
        <begin position="716"/>
        <end position="964"/>
    </location>
</feature>
<dbReference type="OrthoDB" id="10059875at2759"/>
<evidence type="ECO:0000256" key="9">
    <source>
        <dbReference type="ARBA" id="ARBA00023136"/>
    </source>
</evidence>
<evidence type="ECO:0000256" key="3">
    <source>
        <dbReference type="ARBA" id="ARBA00022606"/>
    </source>
</evidence>
<dbReference type="Pfam" id="PF00520">
    <property type="entry name" value="Ion_trans"/>
    <property type="match status" value="1"/>
</dbReference>
<organism evidence="17 18">
    <name type="scientific">Actinia tenebrosa</name>
    <name type="common">Australian red waratah sea anemone</name>
    <dbReference type="NCBI Taxonomy" id="6105"/>
    <lineage>
        <taxon>Eukaryota</taxon>
        <taxon>Metazoa</taxon>
        <taxon>Cnidaria</taxon>
        <taxon>Anthozoa</taxon>
        <taxon>Hexacorallia</taxon>
        <taxon>Actiniaria</taxon>
        <taxon>Actiniidae</taxon>
        <taxon>Actinia</taxon>
    </lineage>
</organism>
<dbReference type="GeneID" id="116286531"/>
<feature type="repeat" description="ANK" evidence="12">
    <location>
        <begin position="517"/>
        <end position="540"/>
    </location>
</feature>
<keyword evidence="9 15" id="KW-0472">Membrane</keyword>
<dbReference type="InterPro" id="IPR036770">
    <property type="entry name" value="Ankyrin_rpt-contain_sf"/>
</dbReference>
<feature type="repeat" description="ANK" evidence="12">
    <location>
        <begin position="172"/>
        <end position="204"/>
    </location>
</feature>
<dbReference type="InParanoid" id="A0A6P8H925"/>
<keyword evidence="7 12" id="KW-0040">ANK repeat</keyword>
<dbReference type="Pfam" id="PF13606">
    <property type="entry name" value="Ank_3"/>
    <property type="match status" value="1"/>
</dbReference>
<dbReference type="InterPro" id="IPR005821">
    <property type="entry name" value="Ion_trans_dom"/>
</dbReference>
<dbReference type="RefSeq" id="XP_031548930.1">
    <property type="nucleotide sequence ID" value="XM_031693070.1"/>
</dbReference>
<evidence type="ECO:0000313" key="18">
    <source>
        <dbReference type="RefSeq" id="XP_031548930.1"/>
    </source>
</evidence>
<protein>
    <submittedName>
        <fullName evidence="18">Transient receptor potential cation channel subfamily A member 1-like</fullName>
    </submittedName>
</protein>
<evidence type="ECO:0000256" key="13">
    <source>
        <dbReference type="SAM" id="Coils"/>
    </source>
</evidence>
<dbReference type="FunCoup" id="A0A6P8H925">
    <property type="interactions" value="618"/>
</dbReference>
<feature type="repeat" description="ANK" evidence="12">
    <location>
        <begin position="485"/>
        <end position="517"/>
    </location>
</feature>
<keyword evidence="11" id="KW-0407">Ion channel</keyword>
<evidence type="ECO:0000256" key="5">
    <source>
        <dbReference type="ARBA" id="ARBA00022737"/>
    </source>
</evidence>